<dbReference type="Gene3D" id="1.10.287.70">
    <property type="match status" value="3"/>
</dbReference>
<dbReference type="EMBL" id="LUCM01005434">
    <property type="protein sequence ID" value="KAA0192829.1"/>
    <property type="molecule type" value="Genomic_DNA"/>
</dbReference>
<reference evidence="12" key="1">
    <citation type="submission" date="2019-05" db="EMBL/GenBank/DDBJ databases">
        <title>Annotation for the trematode Fasciolopsis buski.</title>
        <authorList>
            <person name="Choi Y.-J."/>
        </authorList>
    </citation>
    <scope>NUCLEOTIDE SEQUENCE</scope>
    <source>
        <strain evidence="12">HT</strain>
        <tissue evidence="12">Whole worm</tissue>
    </source>
</reference>
<dbReference type="SUPFAM" id="SSF81324">
    <property type="entry name" value="Voltage-gated potassium channels"/>
    <property type="match status" value="2"/>
</dbReference>
<dbReference type="GO" id="GO:0030322">
    <property type="term" value="P:stabilization of membrane potential"/>
    <property type="evidence" value="ECO:0007669"/>
    <property type="project" value="TreeGrafter"/>
</dbReference>
<feature type="transmembrane region" description="Helical" evidence="10">
    <location>
        <begin position="724"/>
        <end position="745"/>
    </location>
</feature>
<comment type="caution">
    <text evidence="12">The sequence shown here is derived from an EMBL/GenBank/DDBJ whole genome shotgun (WGS) entry which is preliminary data.</text>
</comment>
<feature type="domain" description="Potassium channel" evidence="11">
    <location>
        <begin position="354"/>
        <end position="409"/>
    </location>
</feature>
<evidence type="ECO:0000259" key="11">
    <source>
        <dbReference type="Pfam" id="PF07885"/>
    </source>
</evidence>
<dbReference type="GO" id="GO:0015271">
    <property type="term" value="F:outward rectifier potassium channel activity"/>
    <property type="evidence" value="ECO:0007669"/>
    <property type="project" value="TreeGrafter"/>
</dbReference>
<sequence length="786" mass="89001">MKQLRKKSSHRELSTQNIYQSDGTLTGVYVKLHDAYDSNCLTQLDNHGATLLDFTEPRLTAVATSSECSSNKYQKDAGQITRPSKGKTRWKHKCWKTKRYLRRMFMCLVSHVGLAILVILYTLLGGVVFCYVERGKEIEIKHQMAWNRTQLLVKLMTLWRESQLEIIKQLALDPKELRKILRSVSRNNIDNAIVAESQNLNVILKDHANKEKLLEGLAWYLAGLGWPRRIVPPWWLSEKWNHSKFPPNRNIPTKSSNMSTTTDARTENYMSRVNSAKDKEEIPVHLLFSSELLNTIHNPVIVIRHLEDTLSVIVHTTHDFESKLAGLLDEHVKLVVKAIKDEGWNGAESVEDLNWTFEGSILFAVTIITTIGYGHVTPHTGLGKFLTMTYAVFGIPLFICYLSNNGKYMAVVFQTCYRGICRPALKYLRGWCCRVCCQKKLFGEKSVVLEKTEKFTCANTMENKILSRYRKCSIQTVELNGTVSGEADTYIMKSISNEEKQENEMSYPKLLVTEEKETRTLNASNRERDYSELNGIYFPVYTEPFLISRACAPPSPFLNTPMGPDELSECSESSGAESTKTLDEPFSVKPPLFPNPLNNCLDGWEKPVNQQSSSTLSVNQWPLDESGPSDKAVFLDSKVLKSLDEVELAKCTVSEEEQPTTVPLLLTILIMTVYIMIGTTVFCIWESADYLKWSYFCFVTLSTIGFGDIVPGTKIDSENPKEKMIALAVYVSVGLSVFAMCFNLMEEEVIQKLKRLGRFIGIVQDRTEKNSSSVETLQSDAAGKVL</sequence>
<evidence type="ECO:0000256" key="6">
    <source>
        <dbReference type="ARBA" id="ARBA00023136"/>
    </source>
</evidence>
<dbReference type="PANTHER" id="PTHR11003">
    <property type="entry name" value="POTASSIUM CHANNEL, SUBFAMILY K"/>
    <property type="match status" value="1"/>
</dbReference>
<keyword evidence="5 8" id="KW-0406">Ion transport</keyword>
<feature type="domain" description="Potassium channel" evidence="11">
    <location>
        <begin position="670"/>
        <end position="747"/>
    </location>
</feature>
<proteinExistence type="inferred from homology"/>
<feature type="transmembrane region" description="Helical" evidence="10">
    <location>
        <begin position="693"/>
        <end position="712"/>
    </location>
</feature>
<gene>
    <name evidence="12" type="ORF">FBUS_06019</name>
</gene>
<dbReference type="Proteomes" id="UP000728185">
    <property type="component" value="Unassembled WGS sequence"/>
</dbReference>
<feature type="transmembrane region" description="Helical" evidence="10">
    <location>
        <begin position="664"/>
        <end position="686"/>
    </location>
</feature>
<keyword evidence="7 8" id="KW-0407">Ion channel</keyword>
<dbReference type="Pfam" id="PF07885">
    <property type="entry name" value="Ion_trans_2"/>
    <property type="match status" value="2"/>
</dbReference>
<dbReference type="PANTHER" id="PTHR11003:SF334">
    <property type="entry name" value="FI03418P"/>
    <property type="match status" value="1"/>
</dbReference>
<keyword evidence="2 8" id="KW-0813">Transport</keyword>
<keyword evidence="3 8" id="KW-0812">Transmembrane</keyword>
<evidence type="ECO:0000256" key="10">
    <source>
        <dbReference type="SAM" id="Phobius"/>
    </source>
</evidence>
<evidence type="ECO:0000256" key="7">
    <source>
        <dbReference type="ARBA" id="ARBA00023303"/>
    </source>
</evidence>
<feature type="transmembrane region" description="Helical" evidence="10">
    <location>
        <begin position="105"/>
        <end position="129"/>
    </location>
</feature>
<name>A0A8E0S036_9TREM</name>
<keyword evidence="6 10" id="KW-0472">Membrane</keyword>
<comment type="similarity">
    <text evidence="8">Belongs to the two pore domain potassium channel (TC 1.A.1.8) family.</text>
</comment>
<evidence type="ECO:0000256" key="5">
    <source>
        <dbReference type="ARBA" id="ARBA00023065"/>
    </source>
</evidence>
<protein>
    <submittedName>
        <fullName evidence="12">Potassium channel subfamily K member 18</fullName>
    </submittedName>
</protein>
<keyword evidence="4 10" id="KW-1133">Transmembrane helix</keyword>
<feature type="region of interest" description="Disordered" evidence="9">
    <location>
        <begin position="564"/>
        <end position="588"/>
    </location>
</feature>
<keyword evidence="13" id="KW-1185">Reference proteome</keyword>
<dbReference type="PRINTS" id="PR01333">
    <property type="entry name" value="2POREKCHANEL"/>
</dbReference>
<evidence type="ECO:0000313" key="13">
    <source>
        <dbReference type="Proteomes" id="UP000728185"/>
    </source>
</evidence>
<comment type="subcellular location">
    <subcellularLocation>
        <location evidence="1">Membrane</location>
        <topology evidence="1">Multi-pass membrane protein</topology>
    </subcellularLocation>
</comment>
<dbReference type="InterPro" id="IPR013099">
    <property type="entry name" value="K_chnl_dom"/>
</dbReference>
<dbReference type="GO" id="GO:0005886">
    <property type="term" value="C:plasma membrane"/>
    <property type="evidence" value="ECO:0007669"/>
    <property type="project" value="TreeGrafter"/>
</dbReference>
<evidence type="ECO:0000313" key="12">
    <source>
        <dbReference type="EMBL" id="KAA0192829.1"/>
    </source>
</evidence>
<evidence type="ECO:0000256" key="1">
    <source>
        <dbReference type="ARBA" id="ARBA00004141"/>
    </source>
</evidence>
<dbReference type="GO" id="GO:0022841">
    <property type="term" value="F:potassium ion leak channel activity"/>
    <property type="evidence" value="ECO:0007669"/>
    <property type="project" value="TreeGrafter"/>
</dbReference>
<evidence type="ECO:0000256" key="8">
    <source>
        <dbReference type="RuleBase" id="RU003857"/>
    </source>
</evidence>
<evidence type="ECO:0000256" key="2">
    <source>
        <dbReference type="ARBA" id="ARBA00022448"/>
    </source>
</evidence>
<dbReference type="OrthoDB" id="297496at2759"/>
<evidence type="ECO:0000256" key="3">
    <source>
        <dbReference type="ARBA" id="ARBA00022692"/>
    </source>
</evidence>
<dbReference type="InterPro" id="IPR003280">
    <property type="entry name" value="2pore_dom_K_chnl"/>
</dbReference>
<feature type="compositionally biased region" description="Polar residues" evidence="9">
    <location>
        <begin position="570"/>
        <end position="579"/>
    </location>
</feature>
<evidence type="ECO:0000256" key="9">
    <source>
        <dbReference type="SAM" id="MobiDB-lite"/>
    </source>
</evidence>
<accession>A0A8E0S036</accession>
<dbReference type="AlphaFoldDB" id="A0A8E0S036"/>
<evidence type="ECO:0000256" key="4">
    <source>
        <dbReference type="ARBA" id="ARBA00022989"/>
    </source>
</evidence>
<organism evidence="12 13">
    <name type="scientific">Fasciolopsis buskii</name>
    <dbReference type="NCBI Taxonomy" id="27845"/>
    <lineage>
        <taxon>Eukaryota</taxon>
        <taxon>Metazoa</taxon>
        <taxon>Spiralia</taxon>
        <taxon>Lophotrochozoa</taxon>
        <taxon>Platyhelminthes</taxon>
        <taxon>Trematoda</taxon>
        <taxon>Digenea</taxon>
        <taxon>Plagiorchiida</taxon>
        <taxon>Echinostomata</taxon>
        <taxon>Echinostomatoidea</taxon>
        <taxon>Fasciolidae</taxon>
        <taxon>Fasciolopsis</taxon>
    </lineage>
</organism>